<dbReference type="PANTHER" id="PTHR22624">
    <property type="entry name" value="CYSTEINE PROTEASE ATG4"/>
    <property type="match status" value="1"/>
</dbReference>
<sequence length="466" mass="51765">MAAVDLGRYRRIVQMFWDPEPTNDHQNDLPVWCLGRSYTLSTKTAKDSRGDRSQTTPPTDNTEATAEQNVTQASTPVPASASATPHAKELDTPPESVSSSFSSSLAYDEDYSGQDGGWPSAFLDDFESKFWMTYRSEFQAIAKSTDPRASSALSFSMRIKSQLVDQNGFSSDSGWGCMIRSGQSLLANAMAVINLGRDWRRGQTPEKERKLLSLFADDPRAPYSIHQFVQHGAVACGKYPGEWFGPSATARCIQALANAQAHQPLRVYSTGDGPDVYEDKFMKIAKPDGSQFHPTLILVGTRLGIDKITPVYWEALIAALQMPQSVGIAGSHTDYLRSGRPSSSHYFIGAQGSYLFYLDPHHTRPALPFHTDPSRYSEADVDTVHTRRLRRLHVKELDPSMLIGFLIRDEDDWDEWRQNVKHVQGKAVIHVADYDPVLRGGEGERESAIDEVETLSDDDGDTILNA</sequence>
<comment type="subcellular location">
    <subcellularLocation>
        <location evidence="11">Nucleus</location>
    </subcellularLocation>
    <subcellularLocation>
        <location evidence="11">Cytoplasm</location>
    </subcellularLocation>
    <subcellularLocation>
        <location evidence="1">Preautophagosomal structure</location>
    </subcellularLocation>
</comment>
<dbReference type="GO" id="GO:0005634">
    <property type="term" value="C:nucleus"/>
    <property type="evidence" value="ECO:0007669"/>
    <property type="project" value="UniProtKB-SubCell"/>
</dbReference>
<feature type="compositionally biased region" description="Polar residues" evidence="12">
    <location>
        <begin position="53"/>
        <end position="70"/>
    </location>
</feature>
<evidence type="ECO:0000313" key="15">
    <source>
        <dbReference type="Proteomes" id="UP001055172"/>
    </source>
</evidence>
<dbReference type="AlphaFoldDB" id="A0AA37LVW0"/>
<accession>A0AA37LVW0</accession>
<comment type="caution">
    <text evidence="14">The sequence shown here is derived from an EMBL/GenBank/DDBJ whole genome shotgun (WGS) entry which is preliminary data.</text>
</comment>
<keyword evidence="5 11" id="KW-0645">Protease</keyword>
<name>A0AA37LVW0_9PEZI</name>
<evidence type="ECO:0000256" key="8">
    <source>
        <dbReference type="ARBA" id="ARBA00022927"/>
    </source>
</evidence>
<keyword evidence="3" id="KW-0813">Transport</keyword>
<dbReference type="GO" id="GO:0034727">
    <property type="term" value="P:piecemeal microautophagy of the nucleus"/>
    <property type="evidence" value="ECO:0007669"/>
    <property type="project" value="TreeGrafter"/>
</dbReference>
<dbReference type="SUPFAM" id="SSF54001">
    <property type="entry name" value="Cysteine proteinases"/>
    <property type="match status" value="1"/>
</dbReference>
<comment type="function">
    <text evidence="11">Required for selective autophagic degradation of the nucleus (nucleophagy) as well as for mitophagy which contributes to regulate mitochondrial quantity and quality by eliminating the mitochondria to a basal level to fulfill cellular energy requirements and preventing excess ROS production.</text>
</comment>
<dbReference type="GO" id="GO:0035973">
    <property type="term" value="P:aggrephagy"/>
    <property type="evidence" value="ECO:0007669"/>
    <property type="project" value="TreeGrafter"/>
</dbReference>
<dbReference type="Proteomes" id="UP001055172">
    <property type="component" value="Unassembled WGS sequence"/>
</dbReference>
<evidence type="ECO:0000256" key="10">
    <source>
        <dbReference type="ARBA" id="ARBA00029362"/>
    </source>
</evidence>
<dbReference type="GO" id="GO:0004197">
    <property type="term" value="F:cysteine-type endopeptidase activity"/>
    <property type="evidence" value="ECO:0007669"/>
    <property type="project" value="TreeGrafter"/>
</dbReference>
<dbReference type="InterPro" id="IPR046792">
    <property type="entry name" value="Peptidase_C54_cat"/>
</dbReference>
<dbReference type="GO" id="GO:0000423">
    <property type="term" value="P:mitophagy"/>
    <property type="evidence" value="ECO:0007669"/>
    <property type="project" value="TreeGrafter"/>
</dbReference>
<comment type="catalytic activity">
    <reaction evidence="10">
        <text>[protein]-C-terminal L-amino acid-glycyl-phosphatidylethanolamide + H2O = [protein]-C-terminal L-amino acid-glycine + a 1,2-diacyl-sn-glycero-3-phosphoethanolamine</text>
        <dbReference type="Rhea" id="RHEA:67548"/>
        <dbReference type="Rhea" id="RHEA-COMP:17323"/>
        <dbReference type="Rhea" id="RHEA-COMP:17324"/>
        <dbReference type="ChEBI" id="CHEBI:15377"/>
        <dbReference type="ChEBI" id="CHEBI:64612"/>
        <dbReference type="ChEBI" id="CHEBI:172940"/>
        <dbReference type="ChEBI" id="CHEBI:172941"/>
    </reaction>
    <physiologicalReaction direction="left-to-right" evidence="10">
        <dbReference type="Rhea" id="RHEA:67549"/>
    </physiologicalReaction>
</comment>
<dbReference type="EC" id="3.4.22.-" evidence="11"/>
<evidence type="ECO:0000256" key="2">
    <source>
        <dbReference type="ARBA" id="ARBA00010958"/>
    </source>
</evidence>
<dbReference type="GO" id="GO:0019786">
    <property type="term" value="F:protein-phosphatidylethanolamide deconjugating activity"/>
    <property type="evidence" value="ECO:0007669"/>
    <property type="project" value="InterPro"/>
</dbReference>
<evidence type="ECO:0000256" key="3">
    <source>
        <dbReference type="ARBA" id="ARBA00022448"/>
    </source>
</evidence>
<evidence type="ECO:0000256" key="1">
    <source>
        <dbReference type="ARBA" id="ARBA00004329"/>
    </source>
</evidence>
<keyword evidence="9" id="KW-0072">Autophagy</keyword>
<evidence type="ECO:0000256" key="11">
    <source>
        <dbReference type="RuleBase" id="RU363115"/>
    </source>
</evidence>
<comment type="similarity">
    <text evidence="2 11">Belongs to the peptidase C54 family.</text>
</comment>
<feature type="domain" description="Peptidase C54 catalytic" evidence="13">
    <location>
        <begin position="120"/>
        <end position="418"/>
    </location>
</feature>
<proteinExistence type="inferred from homology"/>
<evidence type="ECO:0000256" key="9">
    <source>
        <dbReference type="ARBA" id="ARBA00023006"/>
    </source>
</evidence>
<feature type="compositionally biased region" description="Low complexity" evidence="12">
    <location>
        <begin position="71"/>
        <end position="85"/>
    </location>
</feature>
<dbReference type="GO" id="GO:0015031">
    <property type="term" value="P:protein transport"/>
    <property type="evidence" value="ECO:0007669"/>
    <property type="project" value="UniProtKB-KW"/>
</dbReference>
<dbReference type="GO" id="GO:0016485">
    <property type="term" value="P:protein processing"/>
    <property type="evidence" value="ECO:0007669"/>
    <property type="project" value="TreeGrafter"/>
</dbReference>
<keyword evidence="8" id="KW-0653">Protein transport</keyword>
<feature type="region of interest" description="Disordered" evidence="12">
    <location>
        <begin position="43"/>
        <end position="101"/>
    </location>
</feature>
<gene>
    <name evidence="14" type="ORF">ColLi_10163</name>
</gene>
<protein>
    <recommendedName>
        <fullName evidence="11">Cysteine protease</fullName>
        <ecNumber evidence="11">3.4.22.-</ecNumber>
    </recommendedName>
</protein>
<keyword evidence="11" id="KW-0539">Nucleus</keyword>
<dbReference type="PANTHER" id="PTHR22624:SF49">
    <property type="entry name" value="CYSTEINE PROTEASE"/>
    <property type="match status" value="1"/>
</dbReference>
<keyword evidence="15" id="KW-1185">Reference proteome</keyword>
<evidence type="ECO:0000256" key="6">
    <source>
        <dbReference type="ARBA" id="ARBA00022801"/>
    </source>
</evidence>
<evidence type="ECO:0000256" key="7">
    <source>
        <dbReference type="ARBA" id="ARBA00022807"/>
    </source>
</evidence>
<keyword evidence="6 11" id="KW-0378">Hydrolase</keyword>
<keyword evidence="7" id="KW-0788">Thiol protease</keyword>
<evidence type="ECO:0000256" key="4">
    <source>
        <dbReference type="ARBA" id="ARBA00022490"/>
    </source>
</evidence>
<evidence type="ECO:0000259" key="13">
    <source>
        <dbReference type="Pfam" id="PF03416"/>
    </source>
</evidence>
<keyword evidence="4 11" id="KW-0963">Cytoplasm</keyword>
<dbReference type="Pfam" id="PF03416">
    <property type="entry name" value="Peptidase_C54"/>
    <property type="match status" value="1"/>
</dbReference>
<reference evidence="14 15" key="1">
    <citation type="submission" date="2021-07" db="EMBL/GenBank/DDBJ databases">
        <title>Genome data of Colletotrichum spaethianum.</title>
        <authorList>
            <person name="Utami Y.D."/>
            <person name="Hiruma K."/>
        </authorList>
    </citation>
    <scope>NUCLEOTIDE SEQUENCE [LARGE SCALE GENOMIC DNA]</scope>
    <source>
        <strain evidence="14 15">MAFF 242679</strain>
    </source>
</reference>
<dbReference type="GO" id="GO:0000045">
    <property type="term" value="P:autophagosome assembly"/>
    <property type="evidence" value="ECO:0007669"/>
    <property type="project" value="TreeGrafter"/>
</dbReference>
<dbReference type="GO" id="GO:0000407">
    <property type="term" value="C:phagophore assembly site"/>
    <property type="evidence" value="ECO:0007669"/>
    <property type="project" value="UniProtKB-SubCell"/>
</dbReference>
<dbReference type="InterPro" id="IPR038765">
    <property type="entry name" value="Papain-like_cys_pep_sf"/>
</dbReference>
<dbReference type="InterPro" id="IPR005078">
    <property type="entry name" value="Peptidase_C54"/>
</dbReference>
<evidence type="ECO:0000256" key="5">
    <source>
        <dbReference type="ARBA" id="ARBA00022670"/>
    </source>
</evidence>
<dbReference type="EMBL" id="BPPX01000026">
    <property type="protein sequence ID" value="GJC87325.1"/>
    <property type="molecule type" value="Genomic_DNA"/>
</dbReference>
<evidence type="ECO:0000313" key="14">
    <source>
        <dbReference type="EMBL" id="GJC87325.1"/>
    </source>
</evidence>
<organism evidence="14 15">
    <name type="scientific">Colletotrichum liriopes</name>
    <dbReference type="NCBI Taxonomy" id="708192"/>
    <lineage>
        <taxon>Eukaryota</taxon>
        <taxon>Fungi</taxon>
        <taxon>Dikarya</taxon>
        <taxon>Ascomycota</taxon>
        <taxon>Pezizomycotina</taxon>
        <taxon>Sordariomycetes</taxon>
        <taxon>Hypocreomycetidae</taxon>
        <taxon>Glomerellales</taxon>
        <taxon>Glomerellaceae</taxon>
        <taxon>Colletotrichum</taxon>
        <taxon>Colletotrichum spaethianum species complex</taxon>
    </lineage>
</organism>
<evidence type="ECO:0000256" key="12">
    <source>
        <dbReference type="SAM" id="MobiDB-lite"/>
    </source>
</evidence>